<organism evidence="2 3">
    <name type="scientific">Populus tomentosa</name>
    <name type="common">Chinese white poplar</name>
    <dbReference type="NCBI Taxonomy" id="118781"/>
    <lineage>
        <taxon>Eukaryota</taxon>
        <taxon>Viridiplantae</taxon>
        <taxon>Streptophyta</taxon>
        <taxon>Embryophyta</taxon>
        <taxon>Tracheophyta</taxon>
        <taxon>Spermatophyta</taxon>
        <taxon>Magnoliopsida</taxon>
        <taxon>eudicotyledons</taxon>
        <taxon>Gunneridae</taxon>
        <taxon>Pentapetalae</taxon>
        <taxon>rosids</taxon>
        <taxon>fabids</taxon>
        <taxon>Malpighiales</taxon>
        <taxon>Salicaceae</taxon>
        <taxon>Saliceae</taxon>
        <taxon>Populus</taxon>
    </lineage>
</organism>
<feature type="domain" description="BFN" evidence="1">
    <location>
        <begin position="133"/>
        <end position="278"/>
    </location>
</feature>
<dbReference type="PROSITE" id="PS51658">
    <property type="entry name" value="BFN"/>
    <property type="match status" value="1"/>
</dbReference>
<sequence length="389" mass="43099">MLGAQFPVRTFSGFKTLKTTDQGNYPTCRLISPQKNPPPSPSCSFQFSVKRIRCRFQCLRSISVSCKASSDSSGSTNAHNNNNGLDFLPASLLVSETISHYRMRKQGFQEEVRWHSSGKLVFPFGLQERKEARPNTGLLGHGFLRGFQSPTIFLKVSCDGDFVLPIIVGEFAIEKLIDGIQGDNNAVCADQFQLVGNVAEELGYDVWNYMCWALRVKMVRITERVANTYFARLCFSKPGEKDILSVDARPSDAINVASRCKAPIYISKQIVLTDAIRIGYGVGRGRNSKPIYDVSLDSAADGPDSLVEELDLVRNMNLAVKEESHVERQTDGASQVKAGTLANLRMFLLLRLPLLACGWPVWACSYVVSDEICRVNTGQKTNNHGHSFA</sequence>
<dbReference type="Pfam" id="PF02577">
    <property type="entry name" value="BFN_dom"/>
    <property type="match status" value="1"/>
</dbReference>
<evidence type="ECO:0000259" key="1">
    <source>
        <dbReference type="PROSITE" id="PS51658"/>
    </source>
</evidence>
<dbReference type="EMBL" id="JAAWWB010000010">
    <property type="protein sequence ID" value="KAG6773790.1"/>
    <property type="molecule type" value="Genomic_DNA"/>
</dbReference>
<dbReference type="GO" id="GO:0016567">
    <property type="term" value="P:protein ubiquitination"/>
    <property type="evidence" value="ECO:0007669"/>
    <property type="project" value="TreeGrafter"/>
</dbReference>
<comment type="caution">
    <text evidence="2">The sequence shown here is derived from an EMBL/GenBank/DDBJ whole genome shotgun (WGS) entry which is preliminary data.</text>
</comment>
<name>A0A8X7ZRC4_POPTO</name>
<dbReference type="PANTHER" id="PTHR15160">
    <property type="entry name" value="VON HIPPEL-LINDAU PROTEIN"/>
    <property type="match status" value="1"/>
</dbReference>
<evidence type="ECO:0000313" key="3">
    <source>
        <dbReference type="Proteomes" id="UP000886885"/>
    </source>
</evidence>
<dbReference type="PANTHER" id="PTHR15160:SF1">
    <property type="entry name" value="VON HIPPEL-LINDAU DISEASE TUMOR SUPPRESSOR"/>
    <property type="match status" value="1"/>
</dbReference>
<dbReference type="GO" id="GO:0004518">
    <property type="term" value="F:nuclease activity"/>
    <property type="evidence" value="ECO:0007669"/>
    <property type="project" value="UniProtKB-UniRule"/>
</dbReference>
<dbReference type="AlphaFoldDB" id="A0A8X7ZRC4"/>
<dbReference type="InterPro" id="IPR003729">
    <property type="entry name" value="Bi_nuclease_dom"/>
</dbReference>
<dbReference type="Proteomes" id="UP000886885">
    <property type="component" value="Chromosome 5D"/>
</dbReference>
<dbReference type="OrthoDB" id="566255at2759"/>
<accession>A0A8X7ZRC4</accession>
<protein>
    <recommendedName>
        <fullName evidence="1">BFN domain-containing protein</fullName>
    </recommendedName>
</protein>
<dbReference type="GO" id="GO:0005634">
    <property type="term" value="C:nucleus"/>
    <property type="evidence" value="ECO:0007669"/>
    <property type="project" value="TreeGrafter"/>
</dbReference>
<keyword evidence="3" id="KW-1185">Reference proteome</keyword>
<proteinExistence type="predicted"/>
<evidence type="ECO:0000313" key="2">
    <source>
        <dbReference type="EMBL" id="KAG6773790.1"/>
    </source>
</evidence>
<gene>
    <name evidence="2" type="ORF">POTOM_021107</name>
</gene>
<reference evidence="2" key="1">
    <citation type="journal article" date="2020" name="bioRxiv">
        <title>Hybrid origin of Populus tomentosa Carr. identified through genome sequencing and phylogenomic analysis.</title>
        <authorList>
            <person name="An X."/>
            <person name="Gao K."/>
            <person name="Chen Z."/>
            <person name="Li J."/>
            <person name="Yang X."/>
            <person name="Yang X."/>
            <person name="Zhou J."/>
            <person name="Guo T."/>
            <person name="Zhao T."/>
            <person name="Huang S."/>
            <person name="Miao D."/>
            <person name="Khan W.U."/>
            <person name="Rao P."/>
            <person name="Ye M."/>
            <person name="Lei B."/>
            <person name="Liao W."/>
            <person name="Wang J."/>
            <person name="Ji L."/>
            <person name="Li Y."/>
            <person name="Guo B."/>
            <person name="Mustafa N.S."/>
            <person name="Li S."/>
            <person name="Yun Q."/>
            <person name="Keller S.R."/>
            <person name="Mao J."/>
            <person name="Zhang R."/>
            <person name="Strauss S.H."/>
        </authorList>
    </citation>
    <scope>NUCLEOTIDE SEQUENCE</scope>
    <source>
        <strain evidence="2">GM15</strain>
        <tissue evidence="2">Leaf</tissue>
    </source>
</reference>
<dbReference type="GO" id="GO:0030891">
    <property type="term" value="C:VCB complex"/>
    <property type="evidence" value="ECO:0007669"/>
    <property type="project" value="TreeGrafter"/>
</dbReference>